<evidence type="ECO:0000256" key="1">
    <source>
        <dbReference type="SAM" id="MobiDB-lite"/>
    </source>
</evidence>
<dbReference type="KEGG" id="more:E1B28_003577"/>
<dbReference type="EMBL" id="CM032191">
    <property type="protein sequence ID" value="KAG7086057.1"/>
    <property type="molecule type" value="Genomic_DNA"/>
</dbReference>
<evidence type="ECO:0000313" key="2">
    <source>
        <dbReference type="EMBL" id="KAG7086057.1"/>
    </source>
</evidence>
<name>A0A9P7UK24_9AGAR</name>
<evidence type="ECO:0000313" key="3">
    <source>
        <dbReference type="Proteomes" id="UP001049176"/>
    </source>
</evidence>
<accession>A0A9P7UK24</accession>
<feature type="compositionally biased region" description="Basic residues" evidence="1">
    <location>
        <begin position="333"/>
        <end position="342"/>
    </location>
</feature>
<reference evidence="2" key="1">
    <citation type="journal article" date="2021" name="Genome Biol. Evol.">
        <title>The assembled and annotated genome of the fairy-ring fungus Marasmius oreades.</title>
        <authorList>
            <person name="Hiltunen M."/>
            <person name="Ament-Velasquez S.L."/>
            <person name="Johannesson H."/>
        </authorList>
    </citation>
    <scope>NUCLEOTIDE SEQUENCE</scope>
    <source>
        <strain evidence="2">03SP1</strain>
    </source>
</reference>
<organism evidence="2 3">
    <name type="scientific">Marasmius oreades</name>
    <name type="common">fairy-ring Marasmius</name>
    <dbReference type="NCBI Taxonomy" id="181124"/>
    <lineage>
        <taxon>Eukaryota</taxon>
        <taxon>Fungi</taxon>
        <taxon>Dikarya</taxon>
        <taxon>Basidiomycota</taxon>
        <taxon>Agaricomycotina</taxon>
        <taxon>Agaricomycetes</taxon>
        <taxon>Agaricomycetidae</taxon>
        <taxon>Agaricales</taxon>
        <taxon>Marasmiineae</taxon>
        <taxon>Marasmiaceae</taxon>
        <taxon>Marasmius</taxon>
    </lineage>
</organism>
<feature type="compositionally biased region" description="Basic and acidic residues" evidence="1">
    <location>
        <begin position="323"/>
        <end position="332"/>
    </location>
</feature>
<feature type="region of interest" description="Disordered" evidence="1">
    <location>
        <begin position="320"/>
        <end position="342"/>
    </location>
</feature>
<proteinExistence type="predicted"/>
<feature type="compositionally biased region" description="Low complexity" evidence="1">
    <location>
        <begin position="232"/>
        <end position="243"/>
    </location>
</feature>
<keyword evidence="3" id="KW-1185">Reference proteome</keyword>
<dbReference type="RefSeq" id="XP_043002528.1">
    <property type="nucleotide sequence ID" value="XM_043160571.1"/>
</dbReference>
<protein>
    <submittedName>
        <fullName evidence="2">Uncharacterized protein</fullName>
    </submittedName>
</protein>
<dbReference type="Proteomes" id="UP001049176">
    <property type="component" value="Chromosome 11"/>
</dbReference>
<comment type="caution">
    <text evidence="2">The sequence shown here is derived from an EMBL/GenBank/DDBJ whole genome shotgun (WGS) entry which is preliminary data.</text>
</comment>
<dbReference type="GeneID" id="66072653"/>
<sequence>MYSLQDITTRPDGEIELETFQLVTKERVIWSANLHRFEWIYGLENHGFPFDGEENRVTVPKDLVYHIKSQKLAISPPASLTSKALVMMNFNRKVKSKNDRQRFEDFGSGPWEYALFATKGKAPPPLFHRSHDGSTTPLSLDDSASDYDALPRFTSMIHPLVVILFRVCNQIGSRRVEKSLEPHVIAPITNVFLEWPLWTHNRFLPMLTSPKRKRPGASDTCSCTDCGRWEYSESSASGSSSQEDSSEDSESWRDPVPVEDVIKDDPRVKDWSLETEGPSESDGSDPILEQYLREPSPPVSFTLGRLEEAMGLRMERLQPILEAAKRRSSEKRSRARKRSKNS</sequence>
<feature type="region of interest" description="Disordered" evidence="1">
    <location>
        <begin position="232"/>
        <end position="299"/>
    </location>
</feature>
<dbReference type="OrthoDB" id="2937181at2759"/>
<feature type="compositionally biased region" description="Basic and acidic residues" evidence="1">
    <location>
        <begin position="260"/>
        <end position="272"/>
    </location>
</feature>
<gene>
    <name evidence="2" type="ORF">E1B28_003577</name>
</gene>
<dbReference type="AlphaFoldDB" id="A0A9P7UK24"/>